<dbReference type="NCBIfam" id="NF009945">
    <property type="entry name" value="PRK13409.1"/>
    <property type="match status" value="1"/>
</dbReference>
<reference evidence="5" key="1">
    <citation type="journal article" date="2020" name="mSystems">
        <title>Genome- and Community-Level Interaction Insights into Carbon Utilization and Element Cycling Functions of Hydrothermarchaeota in Hydrothermal Sediment.</title>
        <authorList>
            <person name="Zhou Z."/>
            <person name="Liu Y."/>
            <person name="Xu W."/>
            <person name="Pan J."/>
            <person name="Luo Z.H."/>
            <person name="Li M."/>
        </authorList>
    </citation>
    <scope>NUCLEOTIDE SEQUENCE [LARGE SCALE GENOMIC DNA]</scope>
    <source>
        <strain evidence="5">SpSt-123</strain>
    </source>
</reference>
<dbReference type="PRINTS" id="PR01868">
    <property type="entry name" value="ABCEFAMILY"/>
</dbReference>
<feature type="domain" description="4Fe-4S ferredoxin-type" evidence="4">
    <location>
        <begin position="2"/>
        <end position="34"/>
    </location>
</feature>
<dbReference type="GO" id="GO:0016491">
    <property type="term" value="F:oxidoreductase activity"/>
    <property type="evidence" value="ECO:0007669"/>
    <property type="project" value="UniProtKB-ARBA"/>
</dbReference>
<dbReference type="SUPFAM" id="SSF54862">
    <property type="entry name" value="4Fe-4S ferredoxins"/>
    <property type="match status" value="1"/>
</dbReference>
<proteinExistence type="predicted"/>
<dbReference type="InterPro" id="IPR027417">
    <property type="entry name" value="P-loop_NTPase"/>
</dbReference>
<dbReference type="Pfam" id="PF00005">
    <property type="entry name" value="ABC_tran"/>
    <property type="match status" value="2"/>
</dbReference>
<evidence type="ECO:0000256" key="2">
    <source>
        <dbReference type="ARBA" id="ARBA00022840"/>
    </source>
</evidence>
<dbReference type="InterPro" id="IPR017896">
    <property type="entry name" value="4Fe4S_Fe-S-bd"/>
</dbReference>
<accession>A0A7C1E8L6</accession>
<organism evidence="5">
    <name type="scientific">Fervidicoccus fontis</name>
    <dbReference type="NCBI Taxonomy" id="683846"/>
    <lineage>
        <taxon>Archaea</taxon>
        <taxon>Thermoproteota</taxon>
        <taxon>Thermoprotei</taxon>
        <taxon>Fervidicoccales</taxon>
        <taxon>Fervidicoccaceae</taxon>
        <taxon>Fervidicoccus</taxon>
    </lineage>
</organism>
<dbReference type="Pfam" id="PF04068">
    <property type="entry name" value="Fer4_RLI"/>
    <property type="match status" value="1"/>
</dbReference>
<dbReference type="InterPro" id="IPR003439">
    <property type="entry name" value="ABC_transporter-like_ATP-bd"/>
</dbReference>
<gene>
    <name evidence="5" type="ORF">ENO04_04395</name>
</gene>
<keyword evidence="2" id="KW-0067">ATP-binding</keyword>
<evidence type="ECO:0000259" key="4">
    <source>
        <dbReference type="PROSITE" id="PS51379"/>
    </source>
</evidence>
<feature type="domain" description="4Fe-4S ferredoxin-type" evidence="4">
    <location>
        <begin position="43"/>
        <end position="72"/>
    </location>
</feature>
<dbReference type="FunFam" id="3.40.50.300:FF:001546">
    <property type="entry name" value="RNase L inhibitor homolog"/>
    <property type="match status" value="1"/>
</dbReference>
<dbReference type="PROSITE" id="PS00198">
    <property type="entry name" value="4FE4S_FER_1"/>
    <property type="match status" value="1"/>
</dbReference>
<dbReference type="PROSITE" id="PS50893">
    <property type="entry name" value="ABC_TRANSPORTER_2"/>
    <property type="match status" value="2"/>
</dbReference>
<dbReference type="SMART" id="SM00382">
    <property type="entry name" value="AAA"/>
    <property type="match status" value="2"/>
</dbReference>
<dbReference type="PROSITE" id="PS00211">
    <property type="entry name" value="ABC_TRANSPORTER_1"/>
    <property type="match status" value="1"/>
</dbReference>
<evidence type="ECO:0000259" key="3">
    <source>
        <dbReference type="PROSITE" id="PS50893"/>
    </source>
</evidence>
<keyword evidence="1" id="KW-0547">Nucleotide-binding</keyword>
<dbReference type="PANTHER" id="PTHR19248">
    <property type="entry name" value="ATP-BINDING TRANSPORT PROTEIN-RELATED"/>
    <property type="match status" value="1"/>
</dbReference>
<dbReference type="EMBL" id="DSDY01000136">
    <property type="protein sequence ID" value="HDS10836.1"/>
    <property type="molecule type" value="Genomic_DNA"/>
</dbReference>
<sequence>MRIAVVDYDLCKPNKCLLECIRFCPVNRSRREAKAIEIPEGRKKPVIYEETCIGCGICVKKCPFQAISIENLPDELGKIATHRYDVNSFKLFGLPIVKPSQITGIIGKNGTGKTTSLKILAGEIKPNFGEPGKEFNPEEVIQKFKGTELQNYFEKLYFSNLKVAHKIQHVDLVPKFVKGFVRDLLKKADERGIAIELAKELGLGGVLDRDISSLSGGELQKMLIVSALAKNADVYIFDEPASYLDVRERIRIAHLIRDMLPPNSYGLVVEHDLAVLDYLSDNVHVIYGEPGVYGIVSKPYGARVGINNFLDGYLPAENMRIRKEPIKFMVTPPQLEQSQATEVFMEWGDFEVRLDGFRLTVNQGKVYVGEVVGILGPNGIGKTTFVKTLAGEIEGGKVLGNKPQLSSTLVISYKPQYIRTESYPETVQETLLKADPEALTPGSFAFEEVVRPLGLFKLRERRTSSLSGGELQKVAVAYCLLRKADVYLLDEPSAYLDVEERLAVARVIRRIIETRKVTAFVVDHDVSLIDYVVKRVMVFDGDPGIHGVASGPFDLRDGMNRFLSSIQVTFRRDVHSGRPRINKPGSYLDREQKRIGEYYYYVAQ</sequence>
<protein>
    <submittedName>
        <fullName evidence="5">Ribosome biogenesis/translation initiation ATPase RLI</fullName>
    </submittedName>
</protein>
<dbReference type="InterPro" id="IPR003593">
    <property type="entry name" value="AAA+_ATPase"/>
</dbReference>
<evidence type="ECO:0000256" key="1">
    <source>
        <dbReference type="ARBA" id="ARBA00022741"/>
    </source>
</evidence>
<dbReference type="GO" id="GO:0005524">
    <property type="term" value="F:ATP binding"/>
    <property type="evidence" value="ECO:0007669"/>
    <property type="project" value="UniProtKB-KW"/>
</dbReference>
<dbReference type="InterPro" id="IPR017900">
    <property type="entry name" value="4Fe4S_Fe_S_CS"/>
</dbReference>
<feature type="domain" description="ABC transporter" evidence="3">
    <location>
        <begin position="338"/>
        <end position="565"/>
    </location>
</feature>
<dbReference type="Gene3D" id="3.40.50.300">
    <property type="entry name" value="P-loop containing nucleotide triphosphate hydrolases"/>
    <property type="match status" value="2"/>
</dbReference>
<comment type="caution">
    <text evidence="5">The sequence shown here is derived from an EMBL/GenBank/DDBJ whole genome shotgun (WGS) entry which is preliminary data.</text>
</comment>
<dbReference type="InterPro" id="IPR013283">
    <property type="entry name" value="RLI1"/>
</dbReference>
<evidence type="ECO:0000313" key="5">
    <source>
        <dbReference type="EMBL" id="HDS10836.1"/>
    </source>
</evidence>
<dbReference type="GO" id="GO:0016887">
    <property type="term" value="F:ATP hydrolysis activity"/>
    <property type="evidence" value="ECO:0007669"/>
    <property type="project" value="InterPro"/>
</dbReference>
<name>A0A7C1E8L6_9CREN</name>
<dbReference type="SUPFAM" id="SSF52540">
    <property type="entry name" value="P-loop containing nucleoside triphosphate hydrolases"/>
    <property type="match status" value="2"/>
</dbReference>
<dbReference type="InterPro" id="IPR017871">
    <property type="entry name" value="ABC_transporter-like_CS"/>
</dbReference>
<dbReference type="Pfam" id="PF00037">
    <property type="entry name" value="Fer4"/>
    <property type="match status" value="1"/>
</dbReference>
<dbReference type="InterPro" id="IPR007209">
    <property type="entry name" value="RNaseL-inhib-like_metal-bd_dom"/>
</dbReference>
<dbReference type="PROSITE" id="PS51379">
    <property type="entry name" value="4FE4S_FER_2"/>
    <property type="match status" value="2"/>
</dbReference>
<feature type="domain" description="ABC transporter" evidence="3">
    <location>
        <begin position="67"/>
        <end position="313"/>
    </location>
</feature>
<dbReference type="AlphaFoldDB" id="A0A7C1E8L6"/>